<keyword evidence="6" id="KW-1185">Reference proteome</keyword>
<keyword evidence="2 5" id="KW-0560">Oxidoreductase</keyword>
<organism evidence="5 6">
    <name type="scientific">Bizionia hallyeonensis</name>
    <dbReference type="NCBI Taxonomy" id="1123757"/>
    <lineage>
        <taxon>Bacteria</taxon>
        <taxon>Pseudomonadati</taxon>
        <taxon>Bacteroidota</taxon>
        <taxon>Flavobacteriia</taxon>
        <taxon>Flavobacteriales</taxon>
        <taxon>Flavobacteriaceae</taxon>
        <taxon>Bizionia</taxon>
    </lineage>
</organism>
<dbReference type="EC" id="1.8.4.12" evidence="1"/>
<comment type="catalytic activity">
    <reaction evidence="3">
        <text>L-methionyl-[protein] + [thioredoxin]-disulfide + H2O = L-methionyl-(R)-S-oxide-[protein] + [thioredoxin]-dithiol</text>
        <dbReference type="Rhea" id="RHEA:24164"/>
        <dbReference type="Rhea" id="RHEA-COMP:10698"/>
        <dbReference type="Rhea" id="RHEA-COMP:10700"/>
        <dbReference type="Rhea" id="RHEA-COMP:12313"/>
        <dbReference type="Rhea" id="RHEA-COMP:12314"/>
        <dbReference type="ChEBI" id="CHEBI:15377"/>
        <dbReference type="ChEBI" id="CHEBI:16044"/>
        <dbReference type="ChEBI" id="CHEBI:29950"/>
        <dbReference type="ChEBI" id="CHEBI:45764"/>
        <dbReference type="ChEBI" id="CHEBI:50058"/>
        <dbReference type="EC" id="1.8.4.12"/>
    </reaction>
</comment>
<dbReference type="Pfam" id="PF01641">
    <property type="entry name" value="SelR"/>
    <property type="match status" value="1"/>
</dbReference>
<evidence type="ECO:0000313" key="5">
    <source>
        <dbReference type="EMBL" id="MFC5193824.1"/>
    </source>
</evidence>
<dbReference type="NCBIfam" id="TIGR00357">
    <property type="entry name" value="peptide-methionine (R)-S-oxide reductase MsrB"/>
    <property type="match status" value="1"/>
</dbReference>
<dbReference type="PANTHER" id="PTHR10173">
    <property type="entry name" value="METHIONINE SULFOXIDE REDUCTASE"/>
    <property type="match status" value="1"/>
</dbReference>
<gene>
    <name evidence="5" type="primary">msrB</name>
    <name evidence="5" type="ORF">ACFPH8_00645</name>
</gene>
<dbReference type="SUPFAM" id="SSF51316">
    <property type="entry name" value="Mss4-like"/>
    <property type="match status" value="1"/>
</dbReference>
<protein>
    <recommendedName>
        <fullName evidence="1">peptide-methionine (R)-S-oxide reductase</fullName>
        <ecNumber evidence="1">1.8.4.12</ecNumber>
    </recommendedName>
</protein>
<dbReference type="GO" id="GO:0033743">
    <property type="term" value="F:peptide-methionine (R)-S-oxide reductase activity"/>
    <property type="evidence" value="ECO:0007669"/>
    <property type="project" value="UniProtKB-EC"/>
</dbReference>
<evidence type="ECO:0000313" key="6">
    <source>
        <dbReference type="Proteomes" id="UP001596162"/>
    </source>
</evidence>
<proteinExistence type="predicted"/>
<dbReference type="InterPro" id="IPR002579">
    <property type="entry name" value="Met_Sox_Rdtase_MsrB_dom"/>
</dbReference>
<dbReference type="EMBL" id="JBHSLA010000001">
    <property type="protein sequence ID" value="MFC5193824.1"/>
    <property type="molecule type" value="Genomic_DNA"/>
</dbReference>
<dbReference type="Gene3D" id="2.170.150.20">
    <property type="entry name" value="Peptide methionine sulfoxide reductase"/>
    <property type="match status" value="1"/>
</dbReference>
<name>A0ABW0C0T2_9FLAO</name>
<sequence length="149" mass="16720">MLTWKEVISFSVNGNPTPDRRVEKTEAEWREILTDEQFRITRKKGTEMAGTGALCSVYEAGKYNCVCCNTPLFDSTIKFDSSSGWPSFTQPIEENAIKYEKDSTFGMVRVEVMCNTCDAHLGHVFPDGPEPSGLRYCVNSESLVLETNT</sequence>
<accession>A0ABW0C0T2</accession>
<evidence type="ECO:0000259" key="4">
    <source>
        <dbReference type="PROSITE" id="PS51790"/>
    </source>
</evidence>
<dbReference type="InterPro" id="IPR011057">
    <property type="entry name" value="Mss4-like_sf"/>
</dbReference>
<comment type="caution">
    <text evidence="5">The sequence shown here is derived from an EMBL/GenBank/DDBJ whole genome shotgun (WGS) entry which is preliminary data.</text>
</comment>
<dbReference type="Proteomes" id="UP001596162">
    <property type="component" value="Unassembled WGS sequence"/>
</dbReference>
<dbReference type="InterPro" id="IPR028427">
    <property type="entry name" value="Met_Sox_Rdtase_MsrB"/>
</dbReference>
<evidence type="ECO:0000256" key="2">
    <source>
        <dbReference type="ARBA" id="ARBA00023002"/>
    </source>
</evidence>
<reference evidence="6" key="1">
    <citation type="journal article" date="2019" name="Int. J. Syst. Evol. Microbiol.">
        <title>The Global Catalogue of Microorganisms (GCM) 10K type strain sequencing project: providing services to taxonomists for standard genome sequencing and annotation.</title>
        <authorList>
            <consortium name="The Broad Institute Genomics Platform"/>
            <consortium name="The Broad Institute Genome Sequencing Center for Infectious Disease"/>
            <person name="Wu L."/>
            <person name="Ma J."/>
        </authorList>
    </citation>
    <scope>NUCLEOTIDE SEQUENCE [LARGE SCALE GENOMIC DNA]</scope>
    <source>
        <strain evidence="6">JCM 17978</strain>
    </source>
</reference>
<dbReference type="PANTHER" id="PTHR10173:SF52">
    <property type="entry name" value="METHIONINE-R-SULFOXIDE REDUCTASE B1"/>
    <property type="match status" value="1"/>
</dbReference>
<feature type="domain" description="MsrB" evidence="4">
    <location>
        <begin position="26"/>
        <end position="148"/>
    </location>
</feature>
<dbReference type="PROSITE" id="PS51790">
    <property type="entry name" value="MSRB"/>
    <property type="match status" value="1"/>
</dbReference>
<dbReference type="RefSeq" id="WP_248396018.1">
    <property type="nucleotide sequence ID" value="NZ_JBHSLA010000001.1"/>
</dbReference>
<evidence type="ECO:0000256" key="3">
    <source>
        <dbReference type="ARBA" id="ARBA00048488"/>
    </source>
</evidence>
<evidence type="ECO:0000256" key="1">
    <source>
        <dbReference type="ARBA" id="ARBA00012499"/>
    </source>
</evidence>